<protein>
    <submittedName>
        <fullName evidence="1">Uncharacterized protein</fullName>
    </submittedName>
</protein>
<organism evidence="1 2">
    <name type="scientific">Pseudomonas caricapapayae</name>
    <dbReference type="NCBI Taxonomy" id="46678"/>
    <lineage>
        <taxon>Bacteria</taxon>
        <taxon>Pseudomonadati</taxon>
        <taxon>Pseudomonadota</taxon>
        <taxon>Gammaproteobacteria</taxon>
        <taxon>Pseudomonadales</taxon>
        <taxon>Pseudomonadaceae</taxon>
        <taxon>Pseudomonas</taxon>
    </lineage>
</organism>
<gene>
    <name evidence="1" type="ORF">ACIKP7_20455</name>
</gene>
<dbReference type="EMBL" id="JBIUGF010000080">
    <property type="protein sequence ID" value="MFJ1340500.1"/>
    <property type="molecule type" value="Genomic_DNA"/>
</dbReference>
<proteinExistence type="predicted"/>
<comment type="caution">
    <text evidence="1">The sequence shown here is derived from an EMBL/GenBank/DDBJ whole genome shotgun (WGS) entry which is preliminary data.</text>
</comment>
<evidence type="ECO:0000313" key="2">
    <source>
        <dbReference type="Proteomes" id="UP001615411"/>
    </source>
</evidence>
<dbReference type="Proteomes" id="UP001615411">
    <property type="component" value="Unassembled WGS sequence"/>
</dbReference>
<accession>A0ACC7M1L9</accession>
<reference evidence="1" key="1">
    <citation type="submission" date="2024-10" db="EMBL/GenBank/DDBJ databases">
        <title>Aeromonas and Pseudomonas from the Cagarras Archipelago, Rio de Janeiro, Brazil.</title>
        <authorList>
            <person name="Canellas A.L.B."/>
            <person name="Laport M.S."/>
        </authorList>
    </citation>
    <scope>NUCLEOTIDE SEQUENCE</scope>
    <source>
        <strain evidence="1">ACP-7</strain>
    </source>
</reference>
<sequence>MKSKVAYATLPHVAEFIEWLAGELESPALIKHAYIDRRSGMIWSCDSLYGAYQAYAWNHPGNTRLGFAPGVSSASNAKALDALRDDLLAAGSDDALMLQAALDVMAWGGVTARNAEWLKANEAGLARMLLEVKAALINQDPAAPVLCSKALRFNSGMTKIYSLICPDFVIYDSRVAAALGLLVVKYCQAKGLGKVPAALDFPWAAAKESDSSLAPKRRNPSTGSLHFKRLRSGAHHARWNINASYVLAQVAAHPLTAASRFRQGTTPAQTLRALEQALFMIGYDLGAQPAECGEQYSPGLVQMIAEAEAGEWHEVDADDLIAQLDEMLAKARKR</sequence>
<keyword evidence="2" id="KW-1185">Reference proteome</keyword>
<evidence type="ECO:0000313" key="1">
    <source>
        <dbReference type="EMBL" id="MFJ1340500.1"/>
    </source>
</evidence>
<name>A0ACC7M1L9_9PSED</name>